<feature type="region of interest" description="Disordered" evidence="1">
    <location>
        <begin position="116"/>
        <end position="165"/>
    </location>
</feature>
<dbReference type="Proteomes" id="UP000434172">
    <property type="component" value="Unassembled WGS sequence"/>
</dbReference>
<protein>
    <submittedName>
        <fullName evidence="2">Uncharacterized protein</fullName>
    </submittedName>
</protein>
<evidence type="ECO:0000313" key="2">
    <source>
        <dbReference type="EMBL" id="KAF0329808.1"/>
    </source>
</evidence>
<feature type="compositionally biased region" description="Basic and acidic residues" evidence="1">
    <location>
        <begin position="134"/>
        <end position="152"/>
    </location>
</feature>
<evidence type="ECO:0000256" key="1">
    <source>
        <dbReference type="SAM" id="MobiDB-lite"/>
    </source>
</evidence>
<comment type="caution">
    <text evidence="2">The sequence shown here is derived from an EMBL/GenBank/DDBJ whole genome shotgun (WGS) entry which is preliminary data.</text>
</comment>
<evidence type="ECO:0000313" key="3">
    <source>
        <dbReference type="Proteomes" id="UP000434172"/>
    </source>
</evidence>
<name>A0A8H3WSF5_9PEZI</name>
<organism evidence="2 3">
    <name type="scientific">Colletotrichum asianum</name>
    <dbReference type="NCBI Taxonomy" id="702518"/>
    <lineage>
        <taxon>Eukaryota</taxon>
        <taxon>Fungi</taxon>
        <taxon>Dikarya</taxon>
        <taxon>Ascomycota</taxon>
        <taxon>Pezizomycotina</taxon>
        <taxon>Sordariomycetes</taxon>
        <taxon>Hypocreomycetidae</taxon>
        <taxon>Glomerellales</taxon>
        <taxon>Glomerellaceae</taxon>
        <taxon>Colletotrichum</taxon>
        <taxon>Colletotrichum gloeosporioides species complex</taxon>
    </lineage>
</organism>
<feature type="region of interest" description="Disordered" evidence="1">
    <location>
        <begin position="20"/>
        <end position="77"/>
    </location>
</feature>
<reference evidence="2 3" key="1">
    <citation type="submission" date="2019-12" db="EMBL/GenBank/DDBJ databases">
        <title>A genome sequence resource for the geographically widespread anthracnose pathogen Colletotrichum asianum.</title>
        <authorList>
            <person name="Meng Y."/>
        </authorList>
    </citation>
    <scope>NUCLEOTIDE SEQUENCE [LARGE SCALE GENOMIC DNA]</scope>
    <source>
        <strain evidence="2 3">ICMP 18580</strain>
    </source>
</reference>
<accession>A0A8H3WSF5</accession>
<dbReference type="EMBL" id="WOWK01000010">
    <property type="protein sequence ID" value="KAF0329808.1"/>
    <property type="molecule type" value="Genomic_DNA"/>
</dbReference>
<dbReference type="AlphaFoldDB" id="A0A8H3WSF5"/>
<feature type="compositionally biased region" description="Low complexity" evidence="1">
    <location>
        <begin position="116"/>
        <end position="132"/>
    </location>
</feature>
<proteinExistence type="predicted"/>
<gene>
    <name evidence="2" type="ORF">GQ607_002981</name>
</gene>
<keyword evidence="3" id="KW-1185">Reference proteome</keyword>
<sequence>RVGAGWNEIESAHEVVVWDSGTKRGARGPRLVQTVQEEKESDTDGGTWRRERAAGQGVSRVGNSGLVPPKEGEGLHDGQEVQAHGTLHGLAYEVDGARRLEPRDGRHIREMMAAATAASANASASASATATAVRQEREKDSRPFLIRQELKTPHSVRPSQGCRGT</sequence>
<feature type="non-terminal residue" evidence="2">
    <location>
        <position position="165"/>
    </location>
</feature>